<evidence type="ECO:0000256" key="1">
    <source>
        <dbReference type="ARBA" id="ARBA00004370"/>
    </source>
</evidence>
<evidence type="ECO:0000256" key="5">
    <source>
        <dbReference type="ARBA" id="ARBA00023136"/>
    </source>
</evidence>
<feature type="compositionally biased region" description="Basic and acidic residues" evidence="6">
    <location>
        <begin position="27"/>
        <end position="39"/>
    </location>
</feature>
<dbReference type="SUPFAM" id="SSF52540">
    <property type="entry name" value="P-loop containing nucleoside triphosphate hydrolases"/>
    <property type="match status" value="1"/>
</dbReference>
<keyword evidence="2" id="KW-0547">Nucleotide-binding</keyword>
<dbReference type="InterPro" id="IPR027417">
    <property type="entry name" value="P-loop_NTPase"/>
</dbReference>
<feature type="region of interest" description="Disordered" evidence="6">
    <location>
        <begin position="17"/>
        <end position="43"/>
    </location>
</feature>
<dbReference type="GO" id="GO:0016020">
    <property type="term" value="C:membrane"/>
    <property type="evidence" value="ECO:0007669"/>
    <property type="project" value="UniProtKB-SubCell"/>
</dbReference>
<dbReference type="AlphaFoldDB" id="A0A1H7U0N4"/>
<evidence type="ECO:0000256" key="2">
    <source>
        <dbReference type="ARBA" id="ARBA00022741"/>
    </source>
</evidence>
<dbReference type="InterPro" id="IPR045063">
    <property type="entry name" value="Dynamin_N"/>
</dbReference>
<dbReference type="GO" id="GO:0005525">
    <property type="term" value="F:GTP binding"/>
    <property type="evidence" value="ECO:0007669"/>
    <property type="project" value="UniProtKB-KW"/>
</dbReference>
<accession>A0A1H7U0N4</accession>
<dbReference type="PANTHER" id="PTHR10465:SF0">
    <property type="entry name" value="SARCALUMENIN"/>
    <property type="match status" value="1"/>
</dbReference>
<protein>
    <submittedName>
        <fullName evidence="8">Predicted GTPases</fullName>
    </submittedName>
</protein>
<dbReference type="Pfam" id="PF00350">
    <property type="entry name" value="Dynamin_N"/>
    <property type="match status" value="1"/>
</dbReference>
<dbReference type="Proteomes" id="UP000199582">
    <property type="component" value="Unassembled WGS sequence"/>
</dbReference>
<keyword evidence="9" id="KW-1185">Reference proteome</keyword>
<evidence type="ECO:0000256" key="4">
    <source>
        <dbReference type="ARBA" id="ARBA00023134"/>
    </source>
</evidence>
<dbReference type="EMBL" id="FOAG01000009">
    <property type="protein sequence ID" value="SEL90355.1"/>
    <property type="molecule type" value="Genomic_DNA"/>
</dbReference>
<gene>
    <name evidence="8" type="ORF">SAMN05443999_109117</name>
</gene>
<keyword evidence="3" id="KW-0378">Hydrolase</keyword>
<keyword evidence="5" id="KW-0472">Membrane</keyword>
<evidence type="ECO:0000313" key="8">
    <source>
        <dbReference type="EMBL" id="SEL90355.1"/>
    </source>
</evidence>
<organism evidence="8 9">
    <name type="scientific">Roseovarius azorensis</name>
    <dbReference type="NCBI Taxonomy" id="1287727"/>
    <lineage>
        <taxon>Bacteria</taxon>
        <taxon>Pseudomonadati</taxon>
        <taxon>Pseudomonadota</taxon>
        <taxon>Alphaproteobacteria</taxon>
        <taxon>Rhodobacterales</taxon>
        <taxon>Roseobacteraceae</taxon>
        <taxon>Roseovarius</taxon>
    </lineage>
</organism>
<name>A0A1H7U0N4_9RHOB</name>
<feature type="domain" description="Dynamin N-terminal" evidence="7">
    <location>
        <begin position="112"/>
        <end position="344"/>
    </location>
</feature>
<keyword evidence="4" id="KW-0342">GTP-binding</keyword>
<dbReference type="STRING" id="1287727.SAMN05443999_109117"/>
<sequence length="736" mass="82849">MKPGPENLPLVLDDFLLSFGPESSGEPARKDPDPRRKADQMNVEVPIRPEKPTSVLAQPDYLNAGLEPLREFADRARRVQEELTALQQAAGDSARRAVARLGRELNDFEPAVTFLGQVKSGKTSLVNAMAGWPDLLPSDVNPWTSVVTSLHLSPGRERQETGASFQFMEEDEWDRLVHKGGRLGEMANRAGASGELETIRQQIEMLREKSRKRLGNKFEMLLGQEHEYGYFDKNLLERYICIGDDFFDDDPAEDIANQGRFADITRSADLYLNCNSKPFRMCLRDTPGVNDTFMMREQVTINAVRSSRICIVVLSAHQALTSVDMALIRMISSLKSRDVVIFVNRIDELHDPSAQIPEIETSLRKVLADHKGPEDADIIFGSAYWANTVLTENLDRMHSASTNALMKYAEMKLNASTLDQSPAAMIWHLSGLPELNRIISERIVTKLGDPKLTRIASSAVTIASGQQAANMVRVQGHQLHDPMSMFAVRSELNALAERHRTILSEKINQTIQAYQSRADRAHANFVERATHSLITHLENDGSGQVWSYSPTGLRMLLKSAYALFASRVQNAARSQYELAVVDIAELYFNAFGRAVEGIELSVPEVQELPAPVTIAQTIALDFNDGWWMSWWRRTRGYKAFARQFHTLVMAETQDFMTQLKTVQTAQIHDQMIYTLNAFFEQNLDIMIEISGGHEDREGNRRKCLEPEKLERLDKIEGIIDRLKSCCRLPETEGAGT</sequence>
<evidence type="ECO:0000313" key="9">
    <source>
        <dbReference type="Proteomes" id="UP000199582"/>
    </source>
</evidence>
<evidence type="ECO:0000259" key="7">
    <source>
        <dbReference type="Pfam" id="PF00350"/>
    </source>
</evidence>
<dbReference type="PANTHER" id="PTHR10465">
    <property type="entry name" value="TRANSMEMBRANE GTPASE FZO1"/>
    <property type="match status" value="1"/>
</dbReference>
<reference evidence="8 9" key="1">
    <citation type="submission" date="2016-10" db="EMBL/GenBank/DDBJ databases">
        <authorList>
            <person name="de Groot N.N."/>
        </authorList>
    </citation>
    <scope>NUCLEOTIDE SEQUENCE [LARGE SCALE GENOMIC DNA]</scope>
    <source>
        <strain evidence="8 9">DSM 100674</strain>
    </source>
</reference>
<evidence type="ECO:0000256" key="3">
    <source>
        <dbReference type="ARBA" id="ARBA00022801"/>
    </source>
</evidence>
<proteinExistence type="predicted"/>
<dbReference type="InterPro" id="IPR027094">
    <property type="entry name" value="Mitofusin_fam"/>
</dbReference>
<comment type="subcellular location">
    <subcellularLocation>
        <location evidence="1">Membrane</location>
    </subcellularLocation>
</comment>
<dbReference type="Gene3D" id="3.40.50.300">
    <property type="entry name" value="P-loop containing nucleotide triphosphate hydrolases"/>
    <property type="match status" value="1"/>
</dbReference>
<evidence type="ECO:0000256" key="6">
    <source>
        <dbReference type="SAM" id="MobiDB-lite"/>
    </source>
</evidence>
<dbReference type="GO" id="GO:0003924">
    <property type="term" value="F:GTPase activity"/>
    <property type="evidence" value="ECO:0007669"/>
    <property type="project" value="InterPro"/>
</dbReference>